<accession>A0A2N3HK13</accession>
<evidence type="ECO:0000256" key="1">
    <source>
        <dbReference type="SAM" id="Phobius"/>
    </source>
</evidence>
<reference evidence="2 3" key="1">
    <citation type="submission" date="2017-12" db="EMBL/GenBank/DDBJ databases">
        <title>Confluentibacter flavum sp. nov., isolated from the saline lake.</title>
        <authorList>
            <person name="Yu L."/>
        </authorList>
    </citation>
    <scope>NUCLEOTIDE SEQUENCE [LARGE SCALE GENOMIC DNA]</scope>
    <source>
        <strain evidence="2 3">3B</strain>
    </source>
</reference>
<evidence type="ECO:0000313" key="3">
    <source>
        <dbReference type="Proteomes" id="UP000233435"/>
    </source>
</evidence>
<keyword evidence="1" id="KW-0472">Membrane</keyword>
<feature type="transmembrane region" description="Helical" evidence="1">
    <location>
        <begin position="44"/>
        <end position="62"/>
    </location>
</feature>
<keyword evidence="1" id="KW-0812">Transmembrane</keyword>
<dbReference type="EMBL" id="PJEO01000032">
    <property type="protein sequence ID" value="PKQ45178.1"/>
    <property type="molecule type" value="Genomic_DNA"/>
</dbReference>
<feature type="transmembrane region" description="Helical" evidence="1">
    <location>
        <begin position="21"/>
        <end position="38"/>
    </location>
</feature>
<gene>
    <name evidence="2" type="ORF">CSW08_09410</name>
</gene>
<feature type="transmembrane region" description="Helical" evidence="1">
    <location>
        <begin position="97"/>
        <end position="120"/>
    </location>
</feature>
<organism evidence="2 3">
    <name type="scientific">Confluentibacter flavum</name>
    <dbReference type="NCBI Taxonomy" id="1909700"/>
    <lineage>
        <taxon>Bacteria</taxon>
        <taxon>Pseudomonadati</taxon>
        <taxon>Bacteroidota</taxon>
        <taxon>Flavobacteriia</taxon>
        <taxon>Flavobacteriales</taxon>
        <taxon>Flavobacteriaceae</taxon>
        <taxon>Confluentibacter</taxon>
    </lineage>
</organism>
<keyword evidence="1" id="KW-1133">Transmembrane helix</keyword>
<keyword evidence="3" id="KW-1185">Reference proteome</keyword>
<comment type="caution">
    <text evidence="2">The sequence shown here is derived from an EMBL/GenBank/DDBJ whole genome shotgun (WGS) entry which is preliminary data.</text>
</comment>
<protein>
    <submittedName>
        <fullName evidence="2">Uncharacterized protein</fullName>
    </submittedName>
</protein>
<dbReference type="AlphaFoldDB" id="A0A2N3HK13"/>
<name>A0A2N3HK13_9FLAO</name>
<sequence length="139" mass="16329">MIGIIMVTLFNYFKNITTQKIILWCYLIWYLTIITIYFEPSLKLWASSLGISLIIGFALILSTSQQGIKQNIWVKIRLFLFPFCVSSYSATIKDYDFILLFPVNSFHLFISVLNCLLFLLPVWCIKSFYHFNCIVDKNK</sequence>
<feature type="transmembrane region" description="Helical" evidence="1">
    <location>
        <begin position="74"/>
        <end position="91"/>
    </location>
</feature>
<dbReference type="Proteomes" id="UP000233435">
    <property type="component" value="Unassembled WGS sequence"/>
</dbReference>
<evidence type="ECO:0000313" key="2">
    <source>
        <dbReference type="EMBL" id="PKQ45178.1"/>
    </source>
</evidence>
<proteinExistence type="predicted"/>